<feature type="binding site" evidence="9">
    <location>
        <begin position="251"/>
        <end position="254"/>
    </location>
    <ligand>
        <name>GTP</name>
        <dbReference type="ChEBI" id="CHEBI:37565"/>
    </ligand>
</feature>
<feature type="compositionally biased region" description="Basic residues" evidence="10">
    <location>
        <begin position="474"/>
        <end position="495"/>
    </location>
</feature>
<dbReference type="SMART" id="SM00963">
    <property type="entry name" value="SRP54_N"/>
    <property type="match status" value="1"/>
</dbReference>
<evidence type="ECO:0000256" key="1">
    <source>
        <dbReference type="ARBA" id="ARBA00005450"/>
    </source>
</evidence>
<dbReference type="InterPro" id="IPR036891">
    <property type="entry name" value="Signal_recog_part_SRP54_M_sf"/>
</dbReference>
<name>A0ABQ3VK42_9CHLR</name>
<sequence length="495" mass="54042">MAMFENLSKRLEGIFNNLGGQGKLTEEDVNAALREVRLALIEADVNLKVARQFVDRVKEKAIGADVMGSLSPAQQVLSIVNEELVEVLGGEDGNNKLDLGGAPPQIIMLVGLQGSGKTTSAAKLANYLRKQGQRPLMVAADMYRPAAVNQLKSLGRQLSIPVYSEPMGADPVNICVNSLDFAREQACSVVILDTAGRLNIDERMMSEVMSIRQRVRPREVLLVADAMTGQEAVRVADDFNKAVSLTGMILTKMDGDARGGAALSIRTVTGVPVKFMGVGEKTDALEPFYPDRLASRILGMGDVISLIERAQESIDQEEALKAQQKLQQGKFDLEDFLNSMRQLKRMGPLRSVMEMLPGFNKLASMPEMEEALEGDQLKYVEAMILSMTKEERRNPDIMNGSRRKRVARGSGTTVQEVNQLLDQFNEMRTMIRQMSSGKGPWAQLARQYSGGGGIPGMPSMPALPGGGKSVGGKKTGKAMRKEKRKQKAKSRGGKR</sequence>
<reference evidence="12 13" key="1">
    <citation type="journal article" date="2021" name="Int. J. Syst. Evol. Microbiol.">
        <title>Reticulibacter mediterranei gen. nov., sp. nov., within the new family Reticulibacteraceae fam. nov., and Ktedonospora formicarum gen. nov., sp. nov., Ktedonobacter robiniae sp. nov., Dictyobacter formicarum sp. nov. and Dictyobacter arantiisoli sp. nov., belonging to the class Ktedonobacteria.</title>
        <authorList>
            <person name="Yabe S."/>
            <person name="Zheng Y."/>
            <person name="Wang C.M."/>
            <person name="Sakai Y."/>
            <person name="Abe K."/>
            <person name="Yokota A."/>
            <person name="Donadio S."/>
            <person name="Cavaletti L."/>
            <person name="Monciardini P."/>
        </authorList>
    </citation>
    <scope>NUCLEOTIDE SEQUENCE [LARGE SCALE GENOMIC DNA]</scope>
    <source>
        <strain evidence="12 13">SOSP1-9</strain>
    </source>
</reference>
<keyword evidence="6 9" id="KW-0733">Signal recognition particle</keyword>
<dbReference type="PROSITE" id="PS00300">
    <property type="entry name" value="SRP54"/>
    <property type="match status" value="1"/>
</dbReference>
<organism evidence="12 13">
    <name type="scientific">Dictyobacter formicarum</name>
    <dbReference type="NCBI Taxonomy" id="2778368"/>
    <lineage>
        <taxon>Bacteria</taxon>
        <taxon>Bacillati</taxon>
        <taxon>Chloroflexota</taxon>
        <taxon>Ktedonobacteria</taxon>
        <taxon>Ktedonobacterales</taxon>
        <taxon>Dictyobacteraceae</taxon>
        <taxon>Dictyobacter</taxon>
    </lineage>
</organism>
<dbReference type="Pfam" id="PF02978">
    <property type="entry name" value="SRP_SPB"/>
    <property type="match status" value="1"/>
</dbReference>
<evidence type="ECO:0000256" key="8">
    <source>
        <dbReference type="ARBA" id="ARBA00048027"/>
    </source>
</evidence>
<accession>A0ABQ3VK42</accession>
<dbReference type="InterPro" id="IPR027417">
    <property type="entry name" value="P-loop_NTPase"/>
</dbReference>
<feature type="binding site" evidence="9">
    <location>
        <begin position="193"/>
        <end position="197"/>
    </location>
    <ligand>
        <name>GTP</name>
        <dbReference type="ChEBI" id="CHEBI:37565"/>
    </ligand>
</feature>
<dbReference type="InterPro" id="IPR000897">
    <property type="entry name" value="SRP54_GTPase_dom"/>
</dbReference>
<dbReference type="InterPro" id="IPR042101">
    <property type="entry name" value="SRP54_N_sf"/>
</dbReference>
<keyword evidence="2 9" id="KW-0547">Nucleotide-binding</keyword>
<dbReference type="EMBL" id="BNJJ01000009">
    <property type="protein sequence ID" value="GHO85486.1"/>
    <property type="molecule type" value="Genomic_DNA"/>
</dbReference>
<keyword evidence="9" id="KW-0963">Cytoplasm</keyword>
<keyword evidence="3 9" id="KW-0378">Hydrolase</keyword>
<dbReference type="SUPFAM" id="SSF52540">
    <property type="entry name" value="P-loop containing nucleoside triphosphate hydrolases"/>
    <property type="match status" value="1"/>
</dbReference>
<evidence type="ECO:0000256" key="9">
    <source>
        <dbReference type="HAMAP-Rule" id="MF_00306"/>
    </source>
</evidence>
<dbReference type="Proteomes" id="UP000635565">
    <property type="component" value="Unassembled WGS sequence"/>
</dbReference>
<dbReference type="CDD" id="cd18539">
    <property type="entry name" value="SRP_G"/>
    <property type="match status" value="1"/>
</dbReference>
<dbReference type="EC" id="3.6.5.4" evidence="9"/>
<evidence type="ECO:0000256" key="10">
    <source>
        <dbReference type="SAM" id="MobiDB-lite"/>
    </source>
</evidence>
<keyword evidence="4 9" id="KW-0694">RNA-binding</keyword>
<protein>
    <recommendedName>
        <fullName evidence="9">Signal recognition particle protein</fullName>
        <ecNumber evidence="9">3.6.5.4</ecNumber>
    </recommendedName>
    <alternativeName>
        <fullName evidence="9">Fifty-four homolog</fullName>
    </alternativeName>
</protein>
<keyword evidence="5 9" id="KW-0342">GTP-binding</keyword>
<feature type="region of interest" description="Disordered" evidence="10">
    <location>
        <begin position="452"/>
        <end position="495"/>
    </location>
</feature>
<comment type="subcellular location">
    <subcellularLocation>
        <location evidence="9">Cytoplasm</location>
    </subcellularLocation>
    <text evidence="9">The SRP-RNC complex is targeted to the cytoplasmic membrane.</text>
</comment>
<evidence type="ECO:0000256" key="4">
    <source>
        <dbReference type="ARBA" id="ARBA00022884"/>
    </source>
</evidence>
<evidence type="ECO:0000256" key="6">
    <source>
        <dbReference type="ARBA" id="ARBA00023135"/>
    </source>
</evidence>
<dbReference type="InterPro" id="IPR003593">
    <property type="entry name" value="AAA+_ATPase"/>
</dbReference>
<dbReference type="InterPro" id="IPR004125">
    <property type="entry name" value="Signal_recog_particle_SRP54_M"/>
</dbReference>
<dbReference type="PANTHER" id="PTHR11564">
    <property type="entry name" value="SIGNAL RECOGNITION PARTICLE 54K PROTEIN SRP54"/>
    <property type="match status" value="1"/>
</dbReference>
<keyword evidence="7 9" id="KW-0687">Ribonucleoprotein</keyword>
<comment type="similarity">
    <text evidence="1 9">Belongs to the GTP-binding SRP family. SRP54 subfamily.</text>
</comment>
<comment type="caution">
    <text evidence="12">The sequence shown here is derived from an EMBL/GenBank/DDBJ whole genome shotgun (WGS) entry which is preliminary data.</text>
</comment>
<dbReference type="SUPFAM" id="SSF47446">
    <property type="entry name" value="Signal peptide-binding domain"/>
    <property type="match status" value="1"/>
</dbReference>
<dbReference type="HAMAP" id="MF_00306">
    <property type="entry name" value="SRP54"/>
    <property type="match status" value="1"/>
</dbReference>
<comment type="function">
    <text evidence="9">Involved in targeting and insertion of nascent membrane proteins into the cytoplasmic membrane. Binds to the hydrophobic signal sequence of the ribosome-nascent chain (RNC) as it emerges from the ribosomes. The SRP-RNC complex is then targeted to the cytoplasmic membrane where it interacts with the SRP receptor FtsY.</text>
</comment>
<dbReference type="Gene3D" id="1.20.120.140">
    <property type="entry name" value="Signal recognition particle SRP54, nucleotide-binding domain"/>
    <property type="match status" value="1"/>
</dbReference>
<dbReference type="InterPro" id="IPR004780">
    <property type="entry name" value="SRP"/>
</dbReference>
<evidence type="ECO:0000313" key="13">
    <source>
        <dbReference type="Proteomes" id="UP000635565"/>
    </source>
</evidence>
<evidence type="ECO:0000256" key="3">
    <source>
        <dbReference type="ARBA" id="ARBA00022801"/>
    </source>
</evidence>
<dbReference type="PANTHER" id="PTHR11564:SF5">
    <property type="entry name" value="SIGNAL RECOGNITION PARTICLE SUBUNIT SRP54"/>
    <property type="match status" value="1"/>
</dbReference>
<gene>
    <name evidence="9 12" type="primary">ffh</name>
    <name evidence="12" type="ORF">KSZ_34920</name>
</gene>
<evidence type="ECO:0000256" key="5">
    <source>
        <dbReference type="ARBA" id="ARBA00023134"/>
    </source>
</evidence>
<comment type="catalytic activity">
    <reaction evidence="8 9">
        <text>GTP + H2O = GDP + phosphate + H(+)</text>
        <dbReference type="Rhea" id="RHEA:19669"/>
        <dbReference type="ChEBI" id="CHEBI:15377"/>
        <dbReference type="ChEBI" id="CHEBI:15378"/>
        <dbReference type="ChEBI" id="CHEBI:37565"/>
        <dbReference type="ChEBI" id="CHEBI:43474"/>
        <dbReference type="ChEBI" id="CHEBI:58189"/>
        <dbReference type="EC" id="3.6.5.4"/>
    </reaction>
</comment>
<feature type="domain" description="SRP54-type proteins GTP-binding" evidence="11">
    <location>
        <begin position="272"/>
        <end position="285"/>
    </location>
</feature>
<dbReference type="SMART" id="SM00962">
    <property type="entry name" value="SRP54"/>
    <property type="match status" value="1"/>
</dbReference>
<dbReference type="Pfam" id="PF00448">
    <property type="entry name" value="SRP54"/>
    <property type="match status" value="1"/>
</dbReference>
<comment type="subunit">
    <text evidence="9">Part of the signal recognition particle protein translocation system, which is composed of SRP and FtsY.</text>
</comment>
<dbReference type="Gene3D" id="1.10.260.30">
    <property type="entry name" value="Signal recognition particle, SRP54 subunit, M-domain"/>
    <property type="match status" value="1"/>
</dbReference>
<comment type="domain">
    <text evidence="9">Composed of three domains: the N-terminal N domain, which is responsible for interactions with the ribosome, the central G domain, which binds GTP, and the C-terminal M domain, which binds the RNA and the signal sequence of the RNC.</text>
</comment>
<evidence type="ECO:0000256" key="2">
    <source>
        <dbReference type="ARBA" id="ARBA00022741"/>
    </source>
</evidence>
<dbReference type="Gene3D" id="3.40.50.300">
    <property type="entry name" value="P-loop containing nucleotide triphosphate hydrolases"/>
    <property type="match status" value="1"/>
</dbReference>
<dbReference type="NCBIfam" id="TIGR00959">
    <property type="entry name" value="ffh"/>
    <property type="match status" value="1"/>
</dbReference>
<evidence type="ECO:0000259" key="11">
    <source>
        <dbReference type="PROSITE" id="PS00300"/>
    </source>
</evidence>
<dbReference type="Pfam" id="PF02881">
    <property type="entry name" value="SRP54_N"/>
    <property type="match status" value="1"/>
</dbReference>
<evidence type="ECO:0000256" key="7">
    <source>
        <dbReference type="ARBA" id="ARBA00023274"/>
    </source>
</evidence>
<feature type="binding site" evidence="9">
    <location>
        <begin position="111"/>
        <end position="118"/>
    </location>
    <ligand>
        <name>GTP</name>
        <dbReference type="ChEBI" id="CHEBI:37565"/>
    </ligand>
</feature>
<proteinExistence type="inferred from homology"/>
<dbReference type="InterPro" id="IPR013822">
    <property type="entry name" value="Signal_recog_particl_SRP54_hlx"/>
</dbReference>
<evidence type="ECO:0000313" key="12">
    <source>
        <dbReference type="EMBL" id="GHO85486.1"/>
    </source>
</evidence>
<keyword evidence="13" id="KW-1185">Reference proteome</keyword>
<dbReference type="SMART" id="SM00382">
    <property type="entry name" value="AAA"/>
    <property type="match status" value="1"/>
</dbReference>
<dbReference type="InterPro" id="IPR022941">
    <property type="entry name" value="SRP54"/>
</dbReference>